<dbReference type="InterPro" id="IPR029062">
    <property type="entry name" value="Class_I_gatase-like"/>
</dbReference>
<dbReference type="Pfam" id="PF01965">
    <property type="entry name" value="DJ-1_PfpI"/>
    <property type="match status" value="1"/>
</dbReference>
<dbReference type="SUPFAM" id="SSF52317">
    <property type="entry name" value="Class I glutamine amidotransferase-like"/>
    <property type="match status" value="1"/>
</dbReference>
<dbReference type="GO" id="GO:0006979">
    <property type="term" value="P:response to oxidative stress"/>
    <property type="evidence" value="ECO:0007669"/>
    <property type="project" value="TreeGrafter"/>
</dbReference>
<organism evidence="3 4">
    <name type="scientific">Owenia fusiformis</name>
    <name type="common">Polychaete worm</name>
    <dbReference type="NCBI Taxonomy" id="6347"/>
    <lineage>
        <taxon>Eukaryota</taxon>
        <taxon>Metazoa</taxon>
        <taxon>Spiralia</taxon>
        <taxon>Lophotrochozoa</taxon>
        <taxon>Annelida</taxon>
        <taxon>Polychaeta</taxon>
        <taxon>Sedentaria</taxon>
        <taxon>Canalipalpata</taxon>
        <taxon>Sabellida</taxon>
        <taxon>Oweniida</taxon>
        <taxon>Oweniidae</taxon>
        <taxon>Owenia</taxon>
    </lineage>
</organism>
<dbReference type="GO" id="GO:0010646">
    <property type="term" value="P:regulation of cell communication"/>
    <property type="evidence" value="ECO:0007669"/>
    <property type="project" value="UniProtKB-ARBA"/>
</dbReference>
<sequence length="186" mass="19457">MASALVILAEGAEEMETIIAVDVMRRGEINVTLAGLSGVDPVKCSRGVVIVPDTSLEKALAGGTTYNVVVLPGGNGGAKAMAESEKVKEILQNQEKAGRTIAAVCAAPIVLAKHDIAKGSSVTSHPAVKDTLVKDYKYSEERVVKDGNIITSRGPGTSFEFALKIVETLQGKDKADSLVPPMLVKL</sequence>
<dbReference type="FunFam" id="3.40.50.880:FF:000022">
    <property type="entry name" value="protein deglycase DJ-1"/>
    <property type="match status" value="1"/>
</dbReference>
<accession>A0A8J1UWR0</accession>
<proteinExistence type="predicted"/>
<evidence type="ECO:0000313" key="3">
    <source>
        <dbReference type="EMBL" id="CAH1772443.1"/>
    </source>
</evidence>
<dbReference type="GO" id="GO:0023051">
    <property type="term" value="P:regulation of signaling"/>
    <property type="evidence" value="ECO:0007669"/>
    <property type="project" value="UniProtKB-ARBA"/>
</dbReference>
<comment type="subcellular location">
    <subcellularLocation>
        <location evidence="1">Cytoplasm</location>
    </subcellularLocation>
</comment>
<dbReference type="GO" id="GO:0005634">
    <property type="term" value="C:nucleus"/>
    <property type="evidence" value="ECO:0007669"/>
    <property type="project" value="TreeGrafter"/>
</dbReference>
<dbReference type="PANTHER" id="PTHR48094:SF12">
    <property type="entry name" value="PARKINSON DISEASE PROTEIN 7 HOMOLOG"/>
    <property type="match status" value="1"/>
</dbReference>
<gene>
    <name evidence="3" type="ORF">OFUS_LOCUS207</name>
</gene>
<evidence type="ECO:0000256" key="2">
    <source>
        <dbReference type="ARBA" id="ARBA00022490"/>
    </source>
</evidence>
<evidence type="ECO:0000313" key="4">
    <source>
        <dbReference type="Proteomes" id="UP000749559"/>
    </source>
</evidence>
<dbReference type="PANTHER" id="PTHR48094">
    <property type="entry name" value="PROTEIN/NUCLEIC ACID DEGLYCASE DJ-1-RELATED"/>
    <property type="match status" value="1"/>
</dbReference>
<dbReference type="CDD" id="cd03135">
    <property type="entry name" value="GATase1_DJ-1"/>
    <property type="match status" value="1"/>
</dbReference>
<dbReference type="GO" id="GO:0005739">
    <property type="term" value="C:mitochondrion"/>
    <property type="evidence" value="ECO:0007669"/>
    <property type="project" value="TreeGrafter"/>
</dbReference>
<dbReference type="InterPro" id="IPR006287">
    <property type="entry name" value="DJ-1"/>
</dbReference>
<name>A0A8J1UWR0_OWEFU</name>
<dbReference type="Proteomes" id="UP000749559">
    <property type="component" value="Unassembled WGS sequence"/>
</dbReference>
<dbReference type="InterPro" id="IPR050325">
    <property type="entry name" value="Prot/Nucl_acid_deglycase"/>
</dbReference>
<keyword evidence="4" id="KW-1185">Reference proteome</keyword>
<dbReference type="Gene3D" id="3.40.50.880">
    <property type="match status" value="1"/>
</dbReference>
<keyword evidence="2" id="KW-0963">Cytoplasm</keyword>
<reference evidence="3" key="1">
    <citation type="submission" date="2022-03" db="EMBL/GenBank/DDBJ databases">
        <authorList>
            <person name="Martin C."/>
        </authorList>
    </citation>
    <scope>NUCLEOTIDE SEQUENCE</scope>
</reference>
<dbReference type="NCBIfam" id="TIGR01383">
    <property type="entry name" value="not_thiJ"/>
    <property type="match status" value="1"/>
</dbReference>
<dbReference type="GO" id="GO:1903189">
    <property type="term" value="P:glyoxal metabolic process"/>
    <property type="evidence" value="ECO:0007669"/>
    <property type="project" value="TreeGrafter"/>
</dbReference>
<dbReference type="InterPro" id="IPR002818">
    <property type="entry name" value="DJ-1/PfpI"/>
</dbReference>
<evidence type="ECO:0000256" key="1">
    <source>
        <dbReference type="ARBA" id="ARBA00004496"/>
    </source>
</evidence>
<protein>
    <submittedName>
        <fullName evidence="3">Uncharacterized protein</fullName>
    </submittedName>
</protein>
<dbReference type="GO" id="GO:0046295">
    <property type="term" value="P:glycolate biosynthetic process"/>
    <property type="evidence" value="ECO:0007669"/>
    <property type="project" value="TreeGrafter"/>
</dbReference>
<dbReference type="OrthoDB" id="543156at2759"/>
<dbReference type="AlphaFoldDB" id="A0A8J1UWR0"/>
<dbReference type="EMBL" id="CAIIXF020000001">
    <property type="protein sequence ID" value="CAH1772443.1"/>
    <property type="molecule type" value="Genomic_DNA"/>
</dbReference>
<comment type="caution">
    <text evidence="3">The sequence shown here is derived from an EMBL/GenBank/DDBJ whole genome shotgun (WGS) entry which is preliminary data.</text>
</comment>